<evidence type="ECO:0000313" key="11">
    <source>
        <dbReference type="Proteomes" id="UP000007883"/>
    </source>
</evidence>
<dbReference type="PANTHER" id="PTHR21716:SF53">
    <property type="entry name" value="PERMEASE PERM-RELATED"/>
    <property type="match status" value="1"/>
</dbReference>
<organism evidence="10 11">
    <name type="scientific">Rubrivivax gelatinosus (strain NBRC 100245 / IL144)</name>
    <dbReference type="NCBI Taxonomy" id="983917"/>
    <lineage>
        <taxon>Bacteria</taxon>
        <taxon>Pseudomonadati</taxon>
        <taxon>Pseudomonadota</taxon>
        <taxon>Betaproteobacteria</taxon>
        <taxon>Burkholderiales</taxon>
        <taxon>Sphaerotilaceae</taxon>
        <taxon>Rubrivivax</taxon>
    </lineage>
</organism>
<evidence type="ECO:0000256" key="6">
    <source>
        <dbReference type="ARBA" id="ARBA00022989"/>
    </source>
</evidence>
<evidence type="ECO:0000256" key="5">
    <source>
        <dbReference type="ARBA" id="ARBA00022692"/>
    </source>
</evidence>
<proteinExistence type="inferred from homology"/>
<dbReference type="EMBL" id="AP012320">
    <property type="protein sequence ID" value="BAL96184.1"/>
    <property type="molecule type" value="Genomic_DNA"/>
</dbReference>
<keyword evidence="11" id="KW-1185">Reference proteome</keyword>
<evidence type="ECO:0000256" key="9">
    <source>
        <dbReference type="SAM" id="Phobius"/>
    </source>
</evidence>
<feature type="transmembrane region" description="Helical" evidence="9">
    <location>
        <begin position="43"/>
        <end position="61"/>
    </location>
</feature>
<feature type="transmembrane region" description="Helical" evidence="9">
    <location>
        <begin position="180"/>
        <end position="203"/>
    </location>
</feature>
<reference evidence="10 11" key="1">
    <citation type="journal article" date="2012" name="J. Bacteriol.">
        <title>Complete genome sequence of phototrophic betaproteobacterium Rubrivivax gelatinosus IL144.</title>
        <authorList>
            <person name="Nagashima S."/>
            <person name="Kamimura A."/>
            <person name="Shimizu T."/>
            <person name="Nakamura-isaki S."/>
            <person name="Aono E."/>
            <person name="Sakamoto K."/>
            <person name="Ichikawa N."/>
            <person name="Nakazawa H."/>
            <person name="Sekine M."/>
            <person name="Yamazaki S."/>
            <person name="Fujita N."/>
            <person name="Shimada K."/>
            <person name="Hanada S."/>
            <person name="Nagashima K.V.P."/>
        </authorList>
    </citation>
    <scope>NUCLEOTIDE SEQUENCE [LARGE SCALE GENOMIC DNA]</scope>
    <source>
        <strain evidence="11">NBRC 100245 / IL144</strain>
    </source>
</reference>
<feature type="compositionally biased region" description="Low complexity" evidence="8">
    <location>
        <begin position="735"/>
        <end position="753"/>
    </location>
</feature>
<keyword evidence="3" id="KW-0813">Transport</keyword>
<feature type="transmembrane region" description="Helical" evidence="9">
    <location>
        <begin position="242"/>
        <end position="270"/>
    </location>
</feature>
<feature type="transmembrane region" description="Helical" evidence="9">
    <location>
        <begin position="17"/>
        <end position="37"/>
    </location>
</feature>
<dbReference type="STRING" id="983917.RGE_28450"/>
<dbReference type="PANTHER" id="PTHR21716">
    <property type="entry name" value="TRANSMEMBRANE PROTEIN"/>
    <property type="match status" value="1"/>
</dbReference>
<dbReference type="eggNOG" id="COG0628">
    <property type="taxonomic scope" value="Bacteria"/>
</dbReference>
<dbReference type="KEGG" id="rge:RGE_28450"/>
<dbReference type="SUPFAM" id="SSF55781">
    <property type="entry name" value="GAF domain-like"/>
    <property type="match status" value="1"/>
</dbReference>
<dbReference type="InterPro" id="IPR029016">
    <property type="entry name" value="GAF-like_dom_sf"/>
</dbReference>
<evidence type="ECO:0000256" key="3">
    <source>
        <dbReference type="ARBA" id="ARBA00022448"/>
    </source>
</evidence>
<dbReference type="RefSeq" id="WP_014429045.1">
    <property type="nucleotide sequence ID" value="NC_017075.1"/>
</dbReference>
<dbReference type="InterPro" id="IPR002549">
    <property type="entry name" value="AI-2E-like"/>
</dbReference>
<keyword evidence="6 9" id="KW-1133">Transmembrane helix</keyword>
<evidence type="ECO:0000256" key="8">
    <source>
        <dbReference type="SAM" id="MobiDB-lite"/>
    </source>
</evidence>
<evidence type="ECO:0000256" key="7">
    <source>
        <dbReference type="ARBA" id="ARBA00023136"/>
    </source>
</evidence>
<evidence type="ECO:0000256" key="1">
    <source>
        <dbReference type="ARBA" id="ARBA00004651"/>
    </source>
</evidence>
<dbReference type="Proteomes" id="UP000007883">
    <property type="component" value="Chromosome"/>
</dbReference>
<keyword evidence="4" id="KW-1003">Cell membrane</keyword>
<dbReference type="PATRIC" id="fig|983917.3.peg.2773"/>
<feature type="transmembrane region" description="Helical" evidence="9">
    <location>
        <begin position="276"/>
        <end position="295"/>
    </location>
</feature>
<dbReference type="Gene3D" id="3.30.450.40">
    <property type="match status" value="1"/>
</dbReference>
<dbReference type="AlphaFoldDB" id="I0HT47"/>
<evidence type="ECO:0000256" key="4">
    <source>
        <dbReference type="ARBA" id="ARBA00022475"/>
    </source>
</evidence>
<gene>
    <name evidence="10" type="ordered locus">RGE_28450</name>
</gene>
<feature type="transmembrane region" description="Helical" evidence="9">
    <location>
        <begin position="302"/>
        <end position="321"/>
    </location>
</feature>
<evidence type="ECO:0000313" key="10">
    <source>
        <dbReference type="EMBL" id="BAL96184.1"/>
    </source>
</evidence>
<protein>
    <submittedName>
        <fullName evidence="10">Uncharacterized protein</fullName>
    </submittedName>
</protein>
<feature type="region of interest" description="Disordered" evidence="8">
    <location>
        <begin position="732"/>
        <end position="760"/>
    </location>
</feature>
<dbReference type="Pfam" id="PF01594">
    <property type="entry name" value="AI-2E_transport"/>
    <property type="match status" value="1"/>
</dbReference>
<keyword evidence="7 9" id="KW-0472">Membrane</keyword>
<name>I0HT47_RUBGI</name>
<comment type="similarity">
    <text evidence="2">Belongs to the autoinducer-2 exporter (AI-2E) (TC 2.A.86) family.</text>
</comment>
<sequence length="760" mass="78533">MPFPPADPPHPEESERLVVLPAGLATAIAIALAVAALYLGQAILVPFALAVLLAFVLDPLVTRLRRAWLPRAAAVAIVIAATVGVLGGLSLFVGSQVAELGRDLPSYQSTIQKKLRTLRQAVVLNGGSLGGASRVVDVVEREFDAARRALHPGQPAAADAPMRVRVDPAPASPLEALADVALPVLTPLATAGVALVFLVFILIDRSDLRERLLRFAGADLRRATAAVDEAARRVSRYLTVQLGVNLGFGAALGLGLWLIGVPGALLWGVLGAVLRYVPYVGGLVAAVCPALMAFAVDDGWSLLLWTLALVLALEIVINSLVEPWLYGASAGIARVALLLSAAFWAALWGPVGLLLATPITVCLVVMGRHLRPLRFLEHLLGATPVFDAPTRLYQRLLAGDVEEAIELAEQEVRSGSLQAFLRDTGVPALQQASLAHARSGAEHRHRVVSGMAALLHELRQSSPAPAPAEGAARVLCIGLRSELDSLAAEMLALTLAAAGADARHVPAAGLSVEQIGRLPLDGVDAVVLSAFNPAPEVNARFVCRRLRRREPGLRIVLAPWNAATTLRTPEAAADLGVDHVAATLDEAALQALPPRTAGEAAPEAPRTLPAGELQAALTPVLQRAVDVFDAPVASLALRDRRCLVSPGADAALGTAASRLAAEAAAAFQHTSVAAGALPDPQQTLGGLVASVAPLLDDAGGLRGALVVARAGPRGATPGELRLLQSLAQEAARAVASSSDGEPPAPAASAALTPPGQPATA</sequence>
<dbReference type="GO" id="GO:0005886">
    <property type="term" value="C:plasma membrane"/>
    <property type="evidence" value="ECO:0007669"/>
    <property type="project" value="UniProtKB-SubCell"/>
</dbReference>
<feature type="transmembrane region" description="Helical" evidence="9">
    <location>
        <begin position="73"/>
        <end position="93"/>
    </location>
</feature>
<comment type="subcellular location">
    <subcellularLocation>
        <location evidence="1">Cell membrane</location>
        <topology evidence="1">Multi-pass membrane protein</topology>
    </subcellularLocation>
</comment>
<keyword evidence="5 9" id="KW-0812">Transmembrane</keyword>
<dbReference type="HOGENOM" id="CLU_021513_0_0_4"/>
<evidence type="ECO:0000256" key="2">
    <source>
        <dbReference type="ARBA" id="ARBA00009773"/>
    </source>
</evidence>
<accession>I0HT47</accession>
<feature type="transmembrane region" description="Helical" evidence="9">
    <location>
        <begin position="341"/>
        <end position="366"/>
    </location>
</feature>